<reference evidence="3 4" key="1">
    <citation type="submission" date="2020-08" db="EMBL/GenBank/DDBJ databases">
        <title>Genomic Encyclopedia of Type Strains, Phase IV (KMG-IV): sequencing the most valuable type-strain genomes for metagenomic binning, comparative biology and taxonomic classification.</title>
        <authorList>
            <person name="Goeker M."/>
        </authorList>
    </citation>
    <scope>NUCLEOTIDE SEQUENCE [LARGE SCALE GENOMIC DNA]</scope>
    <source>
        <strain evidence="3 4">DSM 106739</strain>
    </source>
</reference>
<name>A0A840BCE0_9RHOO</name>
<keyword evidence="1" id="KW-0812">Transmembrane</keyword>
<evidence type="ECO:0000313" key="3">
    <source>
        <dbReference type="EMBL" id="MBB4010735.1"/>
    </source>
</evidence>
<proteinExistence type="predicted"/>
<keyword evidence="4" id="KW-1185">Reference proteome</keyword>
<sequence>MSLIEVLVAMVVVAIGLLGVSGMFVMSTRGTADSAARTAAAQAAYELADKVRANNAAIATYLAPTWGVATAIPTAAAPATNCFTVACTPAQQAEFDMVVWARSLTNAALAGMAQARASRLTAAQAVLCRDLTPDDGTPAAPACSGGATDPLAIKIWWSERALNATEGAGVPSLQRRYVMSFVP</sequence>
<feature type="transmembrane region" description="Helical" evidence="1">
    <location>
        <begin position="6"/>
        <end position="27"/>
    </location>
</feature>
<comment type="caution">
    <text evidence="3">The sequence shown here is derived from an EMBL/GenBank/DDBJ whole genome shotgun (WGS) entry which is preliminary data.</text>
</comment>
<keyword evidence="1" id="KW-0472">Membrane</keyword>
<organism evidence="3 4">
    <name type="scientific">Niveibacterium umoris</name>
    <dbReference type="NCBI Taxonomy" id="1193620"/>
    <lineage>
        <taxon>Bacteria</taxon>
        <taxon>Pseudomonadati</taxon>
        <taxon>Pseudomonadota</taxon>
        <taxon>Betaproteobacteria</taxon>
        <taxon>Rhodocyclales</taxon>
        <taxon>Rhodocyclaceae</taxon>
        <taxon>Niveibacterium</taxon>
    </lineage>
</organism>
<gene>
    <name evidence="3" type="ORF">GGR36_000043</name>
</gene>
<dbReference type="Proteomes" id="UP000561045">
    <property type="component" value="Unassembled WGS sequence"/>
</dbReference>
<dbReference type="NCBIfam" id="TIGR02523">
    <property type="entry name" value="type_IV_pilV"/>
    <property type="match status" value="1"/>
</dbReference>
<evidence type="ECO:0000259" key="2">
    <source>
        <dbReference type="Pfam" id="PF22150"/>
    </source>
</evidence>
<evidence type="ECO:0000256" key="1">
    <source>
        <dbReference type="SAM" id="Phobius"/>
    </source>
</evidence>
<keyword evidence="1" id="KW-1133">Transmembrane helix</keyword>
<dbReference type="EMBL" id="JACIET010000001">
    <property type="protein sequence ID" value="MBB4010735.1"/>
    <property type="molecule type" value="Genomic_DNA"/>
</dbReference>
<dbReference type="InterPro" id="IPR054402">
    <property type="entry name" value="Tt1218-like_dom"/>
</dbReference>
<dbReference type="InterPro" id="IPR013362">
    <property type="entry name" value="Pilus_4_PilV"/>
</dbReference>
<dbReference type="Pfam" id="PF22150">
    <property type="entry name" value="Tt1218-like"/>
    <property type="match status" value="1"/>
</dbReference>
<feature type="domain" description="Type IV pilin Tt1218-like" evidence="2">
    <location>
        <begin position="26"/>
        <end position="97"/>
    </location>
</feature>
<evidence type="ECO:0000313" key="4">
    <source>
        <dbReference type="Proteomes" id="UP000561045"/>
    </source>
</evidence>
<protein>
    <submittedName>
        <fullName evidence="3">Type IV pilus assembly protein PilV</fullName>
    </submittedName>
</protein>
<dbReference type="AlphaFoldDB" id="A0A840BCE0"/>
<accession>A0A840BCE0</accession>